<sequence>MANNVERVRSVIYQLYSEPFGLKTIQEPVGYDNDSRGYNRDTDSRGFTVKTDIDLEFYGDGAEYISNLESIYGIQMKCTLTKYERDLYSISEQFKIRYIQELDLGTVKKDSRTGKVTVNATEGGLYADLKSRASDEYDLLNNESADGVDIGDIITKTFNPLPRSLFLESLFVDEQYQYTLNSFRSLKTSNVRESRTIPMQTEYLSGDNIQYPFLAGINSNGVNTSESIRIGEVEEVGNMFFWRSDIDRDLKVKVKLRYTIRENSVFKRVGNTNFKLMFKISQADDDNIDDIIIDTIPIHDFDPLLKINQEQVVDKEFTIPLNIGQSVSLSFNVFGENVSGNFNTSYIQMYFDVPESKVTITDDTDYAPTISRCIKPLDFFNRILAKITSRTNVVESTIFGVGGEYENMVVDNGFWARGFPDTYLDSSDEEQSIQMKTSFKNAFESFNYLEPLCWFTYFNGNEEKIRIEKATYTQQNFIGIDLGSVDNINSESSKVDFFKNIKLGHSESMEYEEISGLDEPNGLSELSTFITRSDSTYEVISKYRTDAVGYELIRRKPFDKYPKEDTNRDSNIWIHDAKISSDGNYTHNIWSDYLDELPTGVFKPENLWNYRLSPMNRLFYGHGYSVKRGLYHFPKKYITFSSSNANQNLSTTMGGITIKENGNLQIVDLPKPRVEAKKINFTFKMTQIIEDKMLGFTKVGNELIPNYFGLVRYLENGEERYGRLVKLENKEEAKMTVIKARL</sequence>
<evidence type="ECO:0000313" key="2">
    <source>
        <dbReference type="Proteomes" id="UP000204415"/>
    </source>
</evidence>
<gene>
    <name evidence="1" type="ORF">P12002L_0027</name>
</gene>
<proteinExistence type="predicted"/>
<keyword evidence="2" id="KW-1185">Reference proteome</keyword>
<dbReference type="RefSeq" id="YP_009209687.1">
    <property type="nucleotide sequence ID" value="NC_028924.1"/>
</dbReference>
<dbReference type="EMBL" id="KR136259">
    <property type="protein sequence ID" value="AKG94201.1"/>
    <property type="molecule type" value="Genomic_DNA"/>
</dbReference>
<name>A0A0F7DD08_9CAUD</name>
<evidence type="ECO:0000313" key="1">
    <source>
        <dbReference type="EMBL" id="AKG94201.1"/>
    </source>
</evidence>
<organism evidence="1 2">
    <name type="scientific">Polaribacter phage P12002L</name>
    <dbReference type="NCBI Taxonomy" id="1647386"/>
    <lineage>
        <taxon>Viruses</taxon>
        <taxon>Duplodnaviria</taxon>
        <taxon>Heunggongvirae</taxon>
        <taxon>Uroviricota</taxon>
        <taxon>Caudoviricetes</taxon>
        <taxon>Incheonvirus</taxon>
        <taxon>Incheonvirus P12002L</taxon>
    </lineage>
</organism>
<accession>A0A0F7DD08</accession>
<reference evidence="1 2" key="1">
    <citation type="journal article" date="2015" name="Stand. Genomic Sci.">
        <title>Complete genome sequences of bacteriophages P12002L and P12002S, two lytic phages that infect a marine Polaribacter strain.</title>
        <authorList>
            <person name="Kang I."/>
            <person name="Jang H."/>
            <person name="Cho J.-C."/>
        </authorList>
    </citation>
    <scope>NUCLEOTIDE SEQUENCE [LARGE SCALE GENOMIC DNA]</scope>
</reference>
<dbReference type="OrthoDB" id="29405at10239"/>
<protein>
    <submittedName>
        <fullName evidence="1">Uncharacterized protein</fullName>
    </submittedName>
</protein>
<dbReference type="Proteomes" id="UP000204415">
    <property type="component" value="Segment"/>
</dbReference>
<dbReference type="GeneID" id="26636106"/>
<dbReference type="KEGG" id="vg:26636106"/>